<dbReference type="GO" id="GO:0005840">
    <property type="term" value="C:ribosome"/>
    <property type="evidence" value="ECO:0007669"/>
    <property type="project" value="UniProtKB-KW"/>
</dbReference>
<dbReference type="PROSITE" id="PS00651">
    <property type="entry name" value="RIBOSOMAL_L9"/>
    <property type="match status" value="1"/>
</dbReference>
<dbReference type="EMBL" id="JACRIW010000079">
    <property type="protein sequence ID" value="MBI5170022.1"/>
    <property type="molecule type" value="Genomic_DNA"/>
</dbReference>
<evidence type="ECO:0000259" key="8">
    <source>
        <dbReference type="PROSITE" id="PS00651"/>
    </source>
</evidence>
<evidence type="ECO:0000256" key="6">
    <source>
        <dbReference type="ARBA" id="ARBA00035292"/>
    </source>
</evidence>
<evidence type="ECO:0000256" key="1">
    <source>
        <dbReference type="ARBA" id="ARBA00010605"/>
    </source>
</evidence>
<dbReference type="PANTHER" id="PTHR21368">
    <property type="entry name" value="50S RIBOSOMAL PROTEIN L9"/>
    <property type="match status" value="1"/>
</dbReference>
<keyword evidence="3 7" id="KW-0694">RNA-binding</keyword>
<evidence type="ECO:0000256" key="2">
    <source>
        <dbReference type="ARBA" id="ARBA00022730"/>
    </source>
</evidence>
<dbReference type="GO" id="GO:0003735">
    <property type="term" value="F:structural constituent of ribosome"/>
    <property type="evidence" value="ECO:0007669"/>
    <property type="project" value="InterPro"/>
</dbReference>
<protein>
    <recommendedName>
        <fullName evidence="6 7">Large ribosomal subunit protein bL9</fullName>
    </recommendedName>
</protein>
<evidence type="ECO:0000313" key="9">
    <source>
        <dbReference type="EMBL" id="MBI5170022.1"/>
    </source>
</evidence>
<name>A0A933W8Z0_UNCEI</name>
<dbReference type="InterPro" id="IPR020594">
    <property type="entry name" value="Ribosomal_bL9_bac/chp"/>
</dbReference>
<evidence type="ECO:0000256" key="7">
    <source>
        <dbReference type="HAMAP-Rule" id="MF_00503"/>
    </source>
</evidence>
<dbReference type="Proteomes" id="UP000696931">
    <property type="component" value="Unassembled WGS sequence"/>
</dbReference>
<evidence type="ECO:0000313" key="10">
    <source>
        <dbReference type="Proteomes" id="UP000696931"/>
    </source>
</evidence>
<reference evidence="9" key="1">
    <citation type="submission" date="2020-07" db="EMBL/GenBank/DDBJ databases">
        <title>Huge and variable diversity of episymbiotic CPR bacteria and DPANN archaea in groundwater ecosystems.</title>
        <authorList>
            <person name="He C.Y."/>
            <person name="Keren R."/>
            <person name="Whittaker M."/>
            <person name="Farag I.F."/>
            <person name="Doudna J."/>
            <person name="Cate J.H.D."/>
            <person name="Banfield J.F."/>
        </authorList>
    </citation>
    <scope>NUCLEOTIDE SEQUENCE</scope>
    <source>
        <strain evidence="9">NC_groundwater_1813_Pr3_B-0.1um_71_17</strain>
    </source>
</reference>
<dbReference type="GO" id="GO:0006412">
    <property type="term" value="P:translation"/>
    <property type="evidence" value="ECO:0007669"/>
    <property type="project" value="UniProtKB-UniRule"/>
</dbReference>
<dbReference type="Gene3D" id="3.10.430.100">
    <property type="entry name" value="Ribosomal protein L9, C-terminal domain"/>
    <property type="match status" value="1"/>
</dbReference>
<dbReference type="Pfam" id="PF03948">
    <property type="entry name" value="Ribosomal_L9_C"/>
    <property type="match status" value="1"/>
</dbReference>
<accession>A0A933W8Z0</accession>
<comment type="function">
    <text evidence="7">Binds to the 23S rRNA.</text>
</comment>
<keyword evidence="2 7" id="KW-0699">rRNA-binding</keyword>
<keyword evidence="4 7" id="KW-0689">Ribosomal protein</keyword>
<dbReference type="HAMAP" id="MF_00503">
    <property type="entry name" value="Ribosomal_bL9"/>
    <property type="match status" value="1"/>
</dbReference>
<evidence type="ECO:0000256" key="5">
    <source>
        <dbReference type="ARBA" id="ARBA00023274"/>
    </source>
</evidence>
<sequence length="147" mass="15956">MEVILIEDLKGVGAKGTTVNVKPGFARNYLLPRRLAIPTGTKAANLYQELERQQALQADKLTAAAKLEAAKLDGFQINIPAQANEEDHLFGSITNSDIADALKAAGHEVDKRKIELEENIKALGNYDVAVKFFGGVTANIKVWVVRA</sequence>
<dbReference type="InterPro" id="IPR000244">
    <property type="entry name" value="Ribosomal_bL9"/>
</dbReference>
<gene>
    <name evidence="7" type="primary">rplI</name>
    <name evidence="9" type="ORF">HZA61_11075</name>
</gene>
<dbReference type="NCBIfam" id="TIGR00158">
    <property type="entry name" value="L9"/>
    <property type="match status" value="1"/>
</dbReference>
<keyword evidence="5 7" id="KW-0687">Ribonucleoprotein</keyword>
<evidence type="ECO:0000256" key="3">
    <source>
        <dbReference type="ARBA" id="ARBA00022884"/>
    </source>
</evidence>
<comment type="caution">
    <text evidence="9">The sequence shown here is derived from an EMBL/GenBank/DDBJ whole genome shotgun (WGS) entry which is preliminary data.</text>
</comment>
<dbReference type="SUPFAM" id="SSF55653">
    <property type="entry name" value="Ribosomal protein L9 C-domain"/>
    <property type="match status" value="1"/>
</dbReference>
<proteinExistence type="inferred from homology"/>
<dbReference type="AlphaFoldDB" id="A0A933W8Z0"/>
<evidence type="ECO:0000256" key="4">
    <source>
        <dbReference type="ARBA" id="ARBA00022980"/>
    </source>
</evidence>
<comment type="similarity">
    <text evidence="1 7">Belongs to the bacterial ribosomal protein bL9 family.</text>
</comment>
<dbReference type="InterPro" id="IPR020070">
    <property type="entry name" value="Ribosomal_bL9_N"/>
</dbReference>
<dbReference type="GO" id="GO:1990904">
    <property type="term" value="C:ribonucleoprotein complex"/>
    <property type="evidence" value="ECO:0007669"/>
    <property type="project" value="UniProtKB-KW"/>
</dbReference>
<dbReference type="SUPFAM" id="SSF55658">
    <property type="entry name" value="L9 N-domain-like"/>
    <property type="match status" value="1"/>
</dbReference>
<organism evidence="9 10">
    <name type="scientific">Eiseniibacteriota bacterium</name>
    <dbReference type="NCBI Taxonomy" id="2212470"/>
    <lineage>
        <taxon>Bacteria</taxon>
        <taxon>Candidatus Eiseniibacteriota</taxon>
    </lineage>
</organism>
<dbReference type="Pfam" id="PF01281">
    <property type="entry name" value="Ribosomal_L9_N"/>
    <property type="match status" value="1"/>
</dbReference>
<dbReference type="InterPro" id="IPR036791">
    <property type="entry name" value="Ribosomal_bL9_C_sf"/>
</dbReference>
<dbReference type="GO" id="GO:0019843">
    <property type="term" value="F:rRNA binding"/>
    <property type="evidence" value="ECO:0007669"/>
    <property type="project" value="UniProtKB-UniRule"/>
</dbReference>
<dbReference type="InterPro" id="IPR009027">
    <property type="entry name" value="Ribosomal_bL9/RNase_H1_N"/>
</dbReference>
<feature type="domain" description="Ribosomal protein L9" evidence="8">
    <location>
        <begin position="13"/>
        <end position="40"/>
    </location>
</feature>
<dbReference type="InterPro" id="IPR020069">
    <property type="entry name" value="Ribosomal_bL9_C"/>
</dbReference>
<dbReference type="Gene3D" id="3.40.5.10">
    <property type="entry name" value="Ribosomal protein L9, N-terminal domain"/>
    <property type="match status" value="1"/>
</dbReference>
<dbReference type="InterPro" id="IPR036935">
    <property type="entry name" value="Ribosomal_bL9_N_sf"/>
</dbReference>